<proteinExistence type="predicted"/>
<dbReference type="InterPro" id="IPR036866">
    <property type="entry name" value="RibonucZ/Hydroxyglut_hydro"/>
</dbReference>
<evidence type="ECO:0000313" key="4">
    <source>
        <dbReference type="Proteomes" id="UP000069620"/>
    </source>
</evidence>
<dbReference type="PANTHER" id="PTHR43546">
    <property type="entry name" value="UPF0173 METAL-DEPENDENT HYDROLASE MJ1163-RELATED"/>
    <property type="match status" value="1"/>
</dbReference>
<dbReference type="Proteomes" id="UP000069620">
    <property type="component" value="Unassembled WGS sequence"/>
</dbReference>
<comment type="caution">
    <text evidence="3">The sequence shown here is derived from an EMBL/GenBank/DDBJ whole genome shotgun (WGS) entry which is preliminary data.</text>
</comment>
<name>A0A100W3Y2_9MYCO</name>
<keyword evidence="4" id="KW-1185">Reference proteome</keyword>
<evidence type="ECO:0000313" key="3">
    <source>
        <dbReference type="EMBL" id="GAS91178.1"/>
    </source>
</evidence>
<sequence>MSSHARAIADIVAAMVAAITADRHAFAIGVIGGATTVIDYGGLRFVSDPTFDPPGPFGPYSKVEGPAVQPEQLGPVDVVLLSHDLHMDNFDYAGRDFAAAAPLLLTGGQAAGRLGGNARGLDPYESTAIESTDRAVTVFAVPAQHGPSDGEHDEYGNINTEVTGFVLRSPELPTVYISGDNASLAPVMEIATRFPDISVGVLHIGAARVPAKFSGRPLTLTSDRASDVAVMLGLSAVIPAHCQGWSLYSEGPENVRKSFADAGIGHCLRSGEPGIWSYVDGSGPDPYTPTDAQGSV</sequence>
<gene>
    <name evidence="3" type="ORF">RMCB_5274</name>
</gene>
<dbReference type="InterPro" id="IPR001279">
    <property type="entry name" value="Metallo-B-lactamas"/>
</dbReference>
<dbReference type="GO" id="GO:0016787">
    <property type="term" value="F:hydrolase activity"/>
    <property type="evidence" value="ECO:0007669"/>
    <property type="project" value="UniProtKB-KW"/>
</dbReference>
<organism evidence="3 4">
    <name type="scientific">Mycolicibacterium brisbanense</name>
    <dbReference type="NCBI Taxonomy" id="146020"/>
    <lineage>
        <taxon>Bacteria</taxon>
        <taxon>Bacillati</taxon>
        <taxon>Actinomycetota</taxon>
        <taxon>Actinomycetes</taxon>
        <taxon>Mycobacteriales</taxon>
        <taxon>Mycobacteriaceae</taxon>
        <taxon>Mycolicibacterium</taxon>
    </lineage>
</organism>
<reference evidence="4" key="1">
    <citation type="journal article" date="2016" name="Genome Announc.">
        <title>Draft Genome Sequences of Five Rapidly Growing Mycobacterium Species, M. thermoresistibile, M. fortuitum subsp. acetamidolyticum, M. canariasense, M. brisbanense, and M. novocastrense.</title>
        <authorList>
            <person name="Katahira K."/>
            <person name="Ogura Y."/>
            <person name="Gotoh Y."/>
            <person name="Hayashi T."/>
        </authorList>
    </citation>
    <scope>NUCLEOTIDE SEQUENCE [LARGE SCALE GENOMIC DNA]</scope>
    <source>
        <strain evidence="4">JCM15654</strain>
    </source>
</reference>
<dbReference type="InterPro" id="IPR050114">
    <property type="entry name" value="UPF0173_UPF0282_UlaG_hydrolase"/>
</dbReference>
<dbReference type="SUPFAM" id="SSF56281">
    <property type="entry name" value="Metallo-hydrolase/oxidoreductase"/>
    <property type="match status" value="1"/>
</dbReference>
<dbReference type="AlphaFoldDB" id="A0A100W3Y2"/>
<keyword evidence="1" id="KW-0378">Hydrolase</keyword>
<dbReference type="RefSeq" id="WP_234792254.1">
    <property type="nucleotide sequence ID" value="NZ_BCSX01000046.1"/>
</dbReference>
<protein>
    <recommendedName>
        <fullName evidence="2">Metallo-beta-lactamase domain-containing protein</fullName>
    </recommendedName>
</protein>
<dbReference type="Gene3D" id="3.60.15.10">
    <property type="entry name" value="Ribonuclease Z/Hydroxyacylglutathione hydrolase-like"/>
    <property type="match status" value="1"/>
</dbReference>
<dbReference type="EMBL" id="BCSX01000046">
    <property type="protein sequence ID" value="GAS91178.1"/>
    <property type="molecule type" value="Genomic_DNA"/>
</dbReference>
<dbReference type="PANTHER" id="PTHR43546:SF9">
    <property type="entry name" value="L-ASCORBATE-6-PHOSPHATE LACTONASE ULAG-RELATED"/>
    <property type="match status" value="1"/>
</dbReference>
<accession>A0A100W3Y2</accession>
<evidence type="ECO:0000256" key="1">
    <source>
        <dbReference type="ARBA" id="ARBA00022801"/>
    </source>
</evidence>
<dbReference type="STRING" id="146020.RMCB_5274"/>
<evidence type="ECO:0000259" key="2">
    <source>
        <dbReference type="Pfam" id="PF12706"/>
    </source>
</evidence>
<feature type="domain" description="Metallo-beta-lactamase" evidence="2">
    <location>
        <begin position="44"/>
        <end position="241"/>
    </location>
</feature>
<dbReference type="Pfam" id="PF12706">
    <property type="entry name" value="Lactamase_B_2"/>
    <property type="match status" value="1"/>
</dbReference>
<reference evidence="4" key="2">
    <citation type="submission" date="2016-02" db="EMBL/GenBank/DDBJ databases">
        <title>Draft genome sequence of five rapidly growing Mycobacterium species.</title>
        <authorList>
            <person name="Katahira K."/>
            <person name="Gotou Y."/>
            <person name="Iida K."/>
            <person name="Ogura Y."/>
            <person name="Hayashi T."/>
        </authorList>
    </citation>
    <scope>NUCLEOTIDE SEQUENCE [LARGE SCALE GENOMIC DNA]</scope>
    <source>
        <strain evidence="4">JCM15654</strain>
    </source>
</reference>